<dbReference type="SMART" id="SM00072">
    <property type="entry name" value="GuKc"/>
    <property type="match status" value="1"/>
</dbReference>
<gene>
    <name evidence="5" type="ORF">ACD_3C00208G0006</name>
</gene>
<reference evidence="5" key="1">
    <citation type="journal article" date="2012" name="Science">
        <title>Fermentation, hydrogen, and sulfur metabolism in multiple uncultivated bacterial phyla.</title>
        <authorList>
            <person name="Wrighton K.C."/>
            <person name="Thomas B.C."/>
            <person name="Sharon I."/>
            <person name="Miller C.S."/>
            <person name="Castelle C.J."/>
            <person name="VerBerkmoes N.C."/>
            <person name="Wilkins M.J."/>
            <person name="Hettich R.L."/>
            <person name="Lipton M.S."/>
            <person name="Williams K.H."/>
            <person name="Long P.E."/>
            <person name="Banfield J.F."/>
        </authorList>
    </citation>
    <scope>NUCLEOTIDE SEQUENCE [LARGE SCALE GENOMIC DNA]</scope>
</reference>
<evidence type="ECO:0000256" key="1">
    <source>
        <dbReference type="ARBA" id="ARBA00005790"/>
    </source>
</evidence>
<comment type="caution">
    <text evidence="5">The sequence shown here is derived from an EMBL/GenBank/DDBJ whole genome shotgun (WGS) entry which is preliminary data.</text>
</comment>
<protein>
    <recommendedName>
        <fullName evidence="4">Guanylate kinase-like domain-containing protein</fullName>
    </recommendedName>
</protein>
<keyword evidence="3" id="KW-0418">Kinase</keyword>
<dbReference type="InterPro" id="IPR008144">
    <property type="entry name" value="Guanylate_kin-like_dom"/>
</dbReference>
<dbReference type="AlphaFoldDB" id="K2GB65"/>
<dbReference type="SUPFAM" id="SSF52540">
    <property type="entry name" value="P-loop containing nucleoside triphosphate hydrolases"/>
    <property type="match status" value="1"/>
</dbReference>
<name>K2GB65_9BACT</name>
<dbReference type="InterPro" id="IPR008145">
    <property type="entry name" value="GK/Ca_channel_bsu"/>
</dbReference>
<evidence type="ECO:0000313" key="5">
    <source>
        <dbReference type="EMBL" id="EKE27429.1"/>
    </source>
</evidence>
<dbReference type="Gene3D" id="3.30.63.10">
    <property type="entry name" value="Guanylate Kinase phosphate binding domain"/>
    <property type="match status" value="1"/>
</dbReference>
<dbReference type="InterPro" id="IPR027417">
    <property type="entry name" value="P-loop_NTPase"/>
</dbReference>
<dbReference type="PROSITE" id="PS00856">
    <property type="entry name" value="GUANYLATE_KINASE_1"/>
    <property type="match status" value="1"/>
</dbReference>
<dbReference type="Pfam" id="PF00625">
    <property type="entry name" value="Guanylate_kin"/>
    <property type="match status" value="1"/>
</dbReference>
<feature type="domain" description="Guanylate kinase-like" evidence="4">
    <location>
        <begin position="4"/>
        <end position="186"/>
    </location>
</feature>
<dbReference type="GO" id="GO:0005829">
    <property type="term" value="C:cytosol"/>
    <property type="evidence" value="ECO:0007669"/>
    <property type="project" value="TreeGrafter"/>
</dbReference>
<dbReference type="EMBL" id="AMFJ01000482">
    <property type="protein sequence ID" value="EKE27429.1"/>
    <property type="molecule type" value="Genomic_DNA"/>
</dbReference>
<comment type="similarity">
    <text evidence="1">Belongs to the guanylate kinase family.</text>
</comment>
<dbReference type="Gene3D" id="3.40.50.300">
    <property type="entry name" value="P-loop containing nucleotide triphosphate hydrolases"/>
    <property type="match status" value="1"/>
</dbReference>
<sequence>MIKQPLYIISGCSWVGKNVVWEQIEKTPWIKAKKVMTFTTREKRIHENHASEYHFISKEEFNKKIDSWEMLEWTVTNSALYWSTNDELEKIISHWLIPVYIIDVKWHNSIREKLWEKFDITSVFILPPSFEILEERLEARWTESDERMLVRLQTAKEELEHIAEYDYFVINNEIEQCAKEIIDILKLK</sequence>
<keyword evidence="2" id="KW-0808">Transferase</keyword>
<dbReference type="PANTHER" id="PTHR23117:SF13">
    <property type="entry name" value="GUANYLATE KINASE"/>
    <property type="match status" value="1"/>
</dbReference>
<dbReference type="PROSITE" id="PS50052">
    <property type="entry name" value="GUANYLATE_KINASE_2"/>
    <property type="match status" value="1"/>
</dbReference>
<evidence type="ECO:0000256" key="2">
    <source>
        <dbReference type="ARBA" id="ARBA00022679"/>
    </source>
</evidence>
<proteinExistence type="inferred from homology"/>
<dbReference type="GO" id="GO:0004385">
    <property type="term" value="F:GMP kinase activity"/>
    <property type="evidence" value="ECO:0007669"/>
    <property type="project" value="TreeGrafter"/>
</dbReference>
<organism evidence="5">
    <name type="scientific">uncultured bacterium</name>
    <name type="common">gcode 4</name>
    <dbReference type="NCBI Taxonomy" id="1234023"/>
    <lineage>
        <taxon>Bacteria</taxon>
        <taxon>environmental samples</taxon>
    </lineage>
</organism>
<dbReference type="PANTHER" id="PTHR23117">
    <property type="entry name" value="GUANYLATE KINASE-RELATED"/>
    <property type="match status" value="1"/>
</dbReference>
<accession>K2GB65</accession>
<evidence type="ECO:0000259" key="4">
    <source>
        <dbReference type="PROSITE" id="PS50052"/>
    </source>
</evidence>
<dbReference type="InterPro" id="IPR020590">
    <property type="entry name" value="Guanylate_kinase_CS"/>
</dbReference>
<evidence type="ECO:0000256" key="3">
    <source>
        <dbReference type="ARBA" id="ARBA00022777"/>
    </source>
</evidence>